<sequence>MTRYNHQGLDTRSEFIESAGIDALIRPCIHKAFPLPAEDHASDDRFRLLLDALAQRSSRTG</sequence>
<proteinExistence type="predicted"/>
<dbReference type="Proteomes" id="UP000305887">
    <property type="component" value="Unassembled WGS sequence"/>
</dbReference>
<dbReference type="AlphaFoldDB" id="A0A5C4MRP2"/>
<gene>
    <name evidence="1" type="ORF">FHG66_19075</name>
</gene>
<evidence type="ECO:0000313" key="2">
    <source>
        <dbReference type="Proteomes" id="UP000305887"/>
    </source>
</evidence>
<dbReference type="RefSeq" id="WP_139078643.1">
    <property type="nucleotide sequence ID" value="NZ_VDFU01000037.1"/>
</dbReference>
<accession>A0A5C4MRP2</accession>
<comment type="caution">
    <text evidence="1">The sequence shown here is derived from an EMBL/GenBank/DDBJ whole genome shotgun (WGS) entry which is preliminary data.</text>
</comment>
<dbReference type="EMBL" id="VDFU01000037">
    <property type="protein sequence ID" value="TNC46441.1"/>
    <property type="molecule type" value="Genomic_DNA"/>
</dbReference>
<evidence type="ECO:0000313" key="1">
    <source>
        <dbReference type="EMBL" id="TNC46441.1"/>
    </source>
</evidence>
<keyword evidence="2" id="KW-1185">Reference proteome</keyword>
<protein>
    <submittedName>
        <fullName evidence="1">Uncharacterized protein</fullName>
    </submittedName>
</protein>
<name>A0A5C4MRP2_9RHOB</name>
<organism evidence="1 2">
    <name type="scientific">Rubellimicrobium rubrum</name>
    <dbReference type="NCBI Taxonomy" id="2585369"/>
    <lineage>
        <taxon>Bacteria</taxon>
        <taxon>Pseudomonadati</taxon>
        <taxon>Pseudomonadota</taxon>
        <taxon>Alphaproteobacteria</taxon>
        <taxon>Rhodobacterales</taxon>
        <taxon>Roseobacteraceae</taxon>
        <taxon>Rubellimicrobium</taxon>
    </lineage>
</organism>
<reference evidence="1 2" key="1">
    <citation type="submission" date="2019-06" db="EMBL/GenBank/DDBJ databases">
        <title>YIM 131921 draft genome.</title>
        <authorList>
            <person name="Jiang L."/>
        </authorList>
    </citation>
    <scope>NUCLEOTIDE SEQUENCE [LARGE SCALE GENOMIC DNA]</scope>
    <source>
        <strain evidence="1 2">YIM 131921</strain>
    </source>
</reference>